<evidence type="ECO:0000313" key="3">
    <source>
        <dbReference type="Proteomes" id="UP000246085"/>
    </source>
</evidence>
<feature type="compositionally biased region" description="Basic and acidic residues" evidence="1">
    <location>
        <begin position="39"/>
        <end position="56"/>
    </location>
</feature>
<dbReference type="AlphaFoldDB" id="A0A2U3PUF9"/>
<dbReference type="EMBL" id="LS398110">
    <property type="protein sequence ID" value="SPP92764.1"/>
    <property type="molecule type" value="Genomic_DNA"/>
</dbReference>
<evidence type="ECO:0000256" key="1">
    <source>
        <dbReference type="SAM" id="MobiDB-lite"/>
    </source>
</evidence>
<organism evidence="2 3">
    <name type="scientific">Bradyrhizobium vignae</name>
    <dbReference type="NCBI Taxonomy" id="1549949"/>
    <lineage>
        <taxon>Bacteria</taxon>
        <taxon>Pseudomonadati</taxon>
        <taxon>Pseudomonadota</taxon>
        <taxon>Alphaproteobacteria</taxon>
        <taxon>Hyphomicrobiales</taxon>
        <taxon>Nitrobacteraceae</taxon>
        <taxon>Bradyrhizobium</taxon>
    </lineage>
</organism>
<feature type="region of interest" description="Disordered" evidence="1">
    <location>
        <begin position="27"/>
        <end position="56"/>
    </location>
</feature>
<dbReference type="Proteomes" id="UP000246085">
    <property type="component" value="Chromosome BRAD3257"/>
</dbReference>
<protein>
    <submittedName>
        <fullName evidence="2">Uncharacterized protein</fullName>
    </submittedName>
</protein>
<sequence>MPPPPDPEALKRTVPDHRHVESIIARKRPGGQTATEGLKSAKDRYSCRISHPNEID</sequence>
<gene>
    <name evidence="2" type="ORF">BRAD3257_1642</name>
</gene>
<accession>A0A2U3PUF9</accession>
<name>A0A2U3PUF9_9BRAD</name>
<dbReference type="KEGG" id="bvz:BRAD3257_1642"/>
<reference evidence="2 3" key="1">
    <citation type="submission" date="2018-03" db="EMBL/GenBank/DDBJ databases">
        <authorList>
            <person name="Gully D."/>
        </authorList>
    </citation>
    <scope>NUCLEOTIDE SEQUENCE [LARGE SCALE GENOMIC DNA]</scope>
    <source>
        <strain evidence="2">ORS3257</strain>
    </source>
</reference>
<evidence type="ECO:0000313" key="2">
    <source>
        <dbReference type="EMBL" id="SPP92764.1"/>
    </source>
</evidence>
<proteinExistence type="predicted"/>